<dbReference type="InterPro" id="IPR012386">
    <property type="entry name" value="Cyclic-nucl_3Pdiesterase"/>
</dbReference>
<reference evidence="1" key="1">
    <citation type="submission" date="2014-12" db="EMBL/GenBank/DDBJ databases">
        <title>Genome Sequence of Valsa Canker Pathogens Uncovers a Specific Adaption of Colonization on Woody Bark.</title>
        <authorList>
            <person name="Yin Z."/>
            <person name="Liu H."/>
            <person name="Gao X."/>
            <person name="Li Z."/>
            <person name="Song N."/>
            <person name="Ke X."/>
            <person name="Dai Q."/>
            <person name="Wu Y."/>
            <person name="Sun Y."/>
            <person name="Xu J.-R."/>
            <person name="Kang Z.K."/>
            <person name="Wang L."/>
            <person name="Huang L."/>
        </authorList>
    </citation>
    <scope>NUCLEOTIDE SEQUENCE [LARGE SCALE GENOMIC DNA]</scope>
    <source>
        <strain evidence="1">03-8</strain>
    </source>
</reference>
<dbReference type="AlphaFoldDB" id="A0A194VSN5"/>
<accession>A0A194VSN5</accession>
<dbReference type="GO" id="GO:0004113">
    <property type="term" value="F:2',3'-cyclic-nucleotide 3'-phosphodiesterase activity"/>
    <property type="evidence" value="ECO:0007669"/>
    <property type="project" value="TreeGrafter"/>
</dbReference>
<gene>
    <name evidence="1" type="ORF">VM1G_02457</name>
</gene>
<protein>
    <submittedName>
        <fullName evidence="1">2',3'-cyclic-nucleotide 3'-phosphodiesterase</fullName>
    </submittedName>
</protein>
<dbReference type="GO" id="GO:0009187">
    <property type="term" value="P:cyclic nucleotide metabolic process"/>
    <property type="evidence" value="ECO:0007669"/>
    <property type="project" value="TreeGrafter"/>
</dbReference>
<dbReference type="InterPro" id="IPR009097">
    <property type="entry name" value="Cyclic_Pdiesterase"/>
</dbReference>
<dbReference type="Pfam" id="PF07823">
    <property type="entry name" value="CPDase"/>
    <property type="match status" value="1"/>
</dbReference>
<dbReference type="Gene3D" id="3.90.1140.10">
    <property type="entry name" value="Cyclic phosphodiesterase"/>
    <property type="match status" value="1"/>
</dbReference>
<evidence type="ECO:0000313" key="1">
    <source>
        <dbReference type="EMBL" id="KUI66938.1"/>
    </source>
</evidence>
<keyword evidence="2" id="KW-1185">Reference proteome</keyword>
<dbReference type="PANTHER" id="PTHR28141:SF1">
    <property type="entry name" value="2',3'-CYCLIC-NUCLEOTIDE 3'-PHOSPHODIESTERASE"/>
    <property type="match status" value="1"/>
</dbReference>
<dbReference type="EMBL" id="CM003099">
    <property type="protein sequence ID" value="KUI66938.1"/>
    <property type="molecule type" value="Genomic_DNA"/>
</dbReference>
<evidence type="ECO:0000313" key="2">
    <source>
        <dbReference type="Proteomes" id="UP000078559"/>
    </source>
</evidence>
<dbReference type="SMR" id="A0A194VSN5"/>
<sequence length="222" mass="24991">MHRQHLHTRTVKLRRQTSITMPGSSLWLAPPPSHPLHAILTNLIETSIPAHFPDTTPRPPIFFPHMTLTSNVDPSIYADHPQEWLDGIAFPPASEVNVEFERVKTEDVYFRRCYIKCAFEGVKDVAAIARARGVEGEAEAGEKTKAWLAEWKEAFGPHVSLMYGNMTIDEAKLNEVERIVQESGVNFREPAGESTGWKGGVIWLVPTDENIAEWKPIATRTL</sequence>
<dbReference type="SUPFAM" id="SSF55144">
    <property type="entry name" value="LigT-like"/>
    <property type="match status" value="1"/>
</dbReference>
<name>A0A194VSN5_CYTMA</name>
<dbReference type="PANTHER" id="PTHR28141">
    <property type="entry name" value="2',3'-CYCLIC-NUCLEOTIDE 3'-PHOSPHODIESTERASE"/>
    <property type="match status" value="1"/>
</dbReference>
<organism evidence="1 2">
    <name type="scientific">Cytospora mali</name>
    <name type="common">Apple Valsa canker fungus</name>
    <name type="synonym">Valsa mali</name>
    <dbReference type="NCBI Taxonomy" id="578113"/>
    <lineage>
        <taxon>Eukaryota</taxon>
        <taxon>Fungi</taxon>
        <taxon>Dikarya</taxon>
        <taxon>Ascomycota</taxon>
        <taxon>Pezizomycotina</taxon>
        <taxon>Sordariomycetes</taxon>
        <taxon>Sordariomycetidae</taxon>
        <taxon>Diaporthales</taxon>
        <taxon>Cytosporaceae</taxon>
        <taxon>Cytospora</taxon>
    </lineage>
</organism>
<dbReference type="OrthoDB" id="514292at2759"/>
<dbReference type="Proteomes" id="UP000078559">
    <property type="component" value="Chromosome 2"/>
</dbReference>
<proteinExistence type="predicted"/>